<accession>T1GAG7</accession>
<organism evidence="2 3">
    <name type="scientific">Megaselia scalaris</name>
    <name type="common">Humpbacked fly</name>
    <name type="synonym">Phora scalaris</name>
    <dbReference type="NCBI Taxonomy" id="36166"/>
    <lineage>
        <taxon>Eukaryota</taxon>
        <taxon>Metazoa</taxon>
        <taxon>Ecdysozoa</taxon>
        <taxon>Arthropoda</taxon>
        <taxon>Hexapoda</taxon>
        <taxon>Insecta</taxon>
        <taxon>Pterygota</taxon>
        <taxon>Neoptera</taxon>
        <taxon>Endopterygota</taxon>
        <taxon>Diptera</taxon>
        <taxon>Brachycera</taxon>
        <taxon>Muscomorpha</taxon>
        <taxon>Platypezoidea</taxon>
        <taxon>Phoridae</taxon>
        <taxon>Megaseliini</taxon>
        <taxon>Megaselia</taxon>
    </lineage>
</organism>
<name>T1GAG7_MEGSC</name>
<reference evidence="2" key="2">
    <citation type="submission" date="2015-06" db="UniProtKB">
        <authorList>
            <consortium name="EnsemblMetazoa"/>
        </authorList>
    </citation>
    <scope>IDENTIFICATION</scope>
</reference>
<evidence type="ECO:0000313" key="3">
    <source>
        <dbReference type="Proteomes" id="UP000015102"/>
    </source>
</evidence>
<dbReference type="EMBL" id="CAQQ02118710">
    <property type="status" value="NOT_ANNOTATED_CDS"/>
    <property type="molecule type" value="Genomic_DNA"/>
</dbReference>
<proteinExistence type="predicted"/>
<protein>
    <submittedName>
        <fullName evidence="2">Uncharacterized protein</fullName>
    </submittedName>
</protein>
<sequence length="66" mass="7251">MQENFKEEGVAASDENDDVADDDDVAAVQRGVSEGHMQPFCAPEKCEFGVGFAVYQRASLYTPYKS</sequence>
<dbReference type="HOGENOM" id="CLU_2834064_0_0_1"/>
<evidence type="ECO:0000313" key="2">
    <source>
        <dbReference type="EnsemblMetazoa" id="MESCA000224-PA"/>
    </source>
</evidence>
<evidence type="ECO:0000256" key="1">
    <source>
        <dbReference type="SAM" id="MobiDB-lite"/>
    </source>
</evidence>
<feature type="compositionally biased region" description="Acidic residues" evidence="1">
    <location>
        <begin position="14"/>
        <end position="25"/>
    </location>
</feature>
<dbReference type="AlphaFoldDB" id="T1GAG7"/>
<dbReference type="EnsemblMetazoa" id="MESCA000224-RA">
    <property type="protein sequence ID" value="MESCA000224-PA"/>
    <property type="gene ID" value="MESCA000224"/>
</dbReference>
<dbReference type="EMBL" id="CAQQ02118708">
    <property type="status" value="NOT_ANNOTATED_CDS"/>
    <property type="molecule type" value="Genomic_DNA"/>
</dbReference>
<feature type="region of interest" description="Disordered" evidence="1">
    <location>
        <begin position="1"/>
        <end position="26"/>
    </location>
</feature>
<dbReference type="EMBL" id="CAQQ02118709">
    <property type="status" value="NOT_ANNOTATED_CDS"/>
    <property type="molecule type" value="Genomic_DNA"/>
</dbReference>
<reference evidence="3" key="1">
    <citation type="submission" date="2013-02" db="EMBL/GenBank/DDBJ databases">
        <authorList>
            <person name="Hughes D."/>
        </authorList>
    </citation>
    <scope>NUCLEOTIDE SEQUENCE</scope>
    <source>
        <strain>Durham</strain>
        <strain evidence="3">NC isolate 2 -- Noor lab</strain>
    </source>
</reference>
<dbReference type="Proteomes" id="UP000015102">
    <property type="component" value="Unassembled WGS sequence"/>
</dbReference>
<keyword evidence="3" id="KW-1185">Reference proteome</keyword>